<gene>
    <name evidence="6" type="ORF">FIL88_12200</name>
</gene>
<dbReference type="RefSeq" id="WP_142854147.1">
    <property type="nucleotide sequence ID" value="NZ_FXWW01000004.1"/>
</dbReference>
<evidence type="ECO:0000256" key="4">
    <source>
        <dbReference type="ARBA" id="ARBA00023136"/>
    </source>
</evidence>
<keyword evidence="2 5" id="KW-0812">Transmembrane</keyword>
<evidence type="ECO:0000256" key="5">
    <source>
        <dbReference type="SAM" id="Phobius"/>
    </source>
</evidence>
<dbReference type="GO" id="GO:0005886">
    <property type="term" value="C:plasma membrane"/>
    <property type="evidence" value="ECO:0007669"/>
    <property type="project" value="InterPro"/>
</dbReference>
<organism evidence="6 7">
    <name type="scientific">Aliiroseovarius halocynthiae</name>
    <dbReference type="NCBI Taxonomy" id="985055"/>
    <lineage>
        <taxon>Bacteria</taxon>
        <taxon>Pseudomonadati</taxon>
        <taxon>Pseudomonadota</taxon>
        <taxon>Alphaproteobacteria</taxon>
        <taxon>Rhodobacterales</taxon>
        <taxon>Paracoccaceae</taxon>
        <taxon>Aliiroseovarius</taxon>
    </lineage>
</organism>
<protein>
    <submittedName>
        <fullName evidence="6">DUF2585 family protein</fullName>
    </submittedName>
</protein>
<evidence type="ECO:0000313" key="6">
    <source>
        <dbReference type="EMBL" id="TQV66850.1"/>
    </source>
</evidence>
<dbReference type="InterPro" id="IPR019691">
    <property type="entry name" value="DUF2585"/>
</dbReference>
<keyword evidence="1" id="KW-1003">Cell membrane</keyword>
<feature type="transmembrane region" description="Helical" evidence="5">
    <location>
        <begin position="7"/>
        <end position="26"/>
    </location>
</feature>
<evidence type="ECO:0000256" key="1">
    <source>
        <dbReference type="ARBA" id="ARBA00022475"/>
    </source>
</evidence>
<dbReference type="Proteomes" id="UP000315816">
    <property type="component" value="Unassembled WGS sequence"/>
</dbReference>
<comment type="caution">
    <text evidence="6">The sequence shown here is derived from an EMBL/GenBank/DDBJ whole genome shotgun (WGS) entry which is preliminary data.</text>
</comment>
<evidence type="ECO:0000256" key="2">
    <source>
        <dbReference type="ARBA" id="ARBA00022692"/>
    </source>
</evidence>
<evidence type="ECO:0000256" key="3">
    <source>
        <dbReference type="ARBA" id="ARBA00022989"/>
    </source>
</evidence>
<feature type="transmembrane region" description="Helical" evidence="5">
    <location>
        <begin position="56"/>
        <end position="76"/>
    </location>
</feature>
<dbReference type="EMBL" id="VICH01000008">
    <property type="protein sequence ID" value="TQV66850.1"/>
    <property type="molecule type" value="Genomic_DNA"/>
</dbReference>
<dbReference type="OrthoDB" id="9811954at2"/>
<dbReference type="Pfam" id="PF10755">
    <property type="entry name" value="DUF2585"/>
    <property type="match status" value="1"/>
</dbReference>
<proteinExistence type="predicted"/>
<keyword evidence="3 5" id="KW-1133">Transmembrane helix</keyword>
<reference evidence="6 7" key="1">
    <citation type="submission" date="2019-06" db="EMBL/GenBank/DDBJ databases">
        <title>A novel species of marine bacteria.</title>
        <authorList>
            <person name="Wang Y."/>
        </authorList>
    </citation>
    <scope>NUCLEOTIDE SEQUENCE [LARGE SCALE GENOMIC DNA]</scope>
    <source>
        <strain evidence="6 7">MA1-10</strain>
    </source>
</reference>
<evidence type="ECO:0000313" key="7">
    <source>
        <dbReference type="Proteomes" id="UP000315816"/>
    </source>
</evidence>
<accession>A0A545SPD2</accession>
<name>A0A545SPD2_9RHOB</name>
<sequence length="188" mass="21144">MFDRRFLPYWGVAFVTLATLVTLLAMGRNFSCPCGYTLLWYAGDDSGQGSQHLLDWYSPSHLIHGFLFYGATFLLMRRFALGWRLLVSTIVEGAWEVAENTEAVIQRYREFTVSGEYWGDSVVNSAADLAAMFLGFWLALRLPIWVSLLIVVGFEVLTTFLIRDGLTLNIIMLLAPSEAILEWQSAGG</sequence>
<keyword evidence="4 5" id="KW-0472">Membrane</keyword>
<dbReference type="AlphaFoldDB" id="A0A545SPD2"/>
<keyword evidence="7" id="KW-1185">Reference proteome</keyword>
<feature type="transmembrane region" description="Helical" evidence="5">
    <location>
        <begin position="144"/>
        <end position="162"/>
    </location>
</feature>